<evidence type="ECO:0000256" key="4">
    <source>
        <dbReference type="ARBA" id="ARBA00023040"/>
    </source>
</evidence>
<dbReference type="GO" id="GO:0004930">
    <property type="term" value="F:G protein-coupled receptor activity"/>
    <property type="evidence" value="ECO:0007669"/>
    <property type="project" value="UniProtKB-KW"/>
</dbReference>
<feature type="transmembrane region" description="Helical" evidence="9">
    <location>
        <begin position="67"/>
        <end position="92"/>
    </location>
</feature>
<dbReference type="SUPFAM" id="SSF81321">
    <property type="entry name" value="Family A G protein-coupled receptor-like"/>
    <property type="match status" value="2"/>
</dbReference>
<evidence type="ECO:0000259" key="10">
    <source>
        <dbReference type="PROSITE" id="PS50262"/>
    </source>
</evidence>
<gene>
    <name evidence="12" type="primary">opn9</name>
</gene>
<dbReference type="CTD" id="101882119"/>
<evidence type="ECO:0000256" key="5">
    <source>
        <dbReference type="ARBA" id="ARBA00023136"/>
    </source>
</evidence>
<proteinExistence type="predicted"/>
<dbReference type="RefSeq" id="XP_034074811.1">
    <property type="nucleotide sequence ID" value="XM_034218920.1"/>
</dbReference>
<keyword evidence="7" id="KW-0807">Transducer</keyword>
<keyword evidence="5 9" id="KW-0472">Membrane</keyword>
<dbReference type="PROSITE" id="PS50262">
    <property type="entry name" value="G_PROTEIN_RECEP_F1_2"/>
    <property type="match status" value="1"/>
</dbReference>
<evidence type="ECO:0000256" key="9">
    <source>
        <dbReference type="SAM" id="Phobius"/>
    </source>
</evidence>
<feature type="domain" description="G-protein coupled receptors family 1 profile" evidence="10">
    <location>
        <begin position="47"/>
        <end position="371"/>
    </location>
</feature>
<keyword evidence="4" id="KW-0297">G-protein coupled receptor</keyword>
<keyword evidence="11" id="KW-1185">Reference proteome</keyword>
<feature type="transmembrane region" description="Helical" evidence="9">
    <location>
        <begin position="32"/>
        <end position="55"/>
    </location>
</feature>
<dbReference type="GO" id="GO:0016020">
    <property type="term" value="C:membrane"/>
    <property type="evidence" value="ECO:0007669"/>
    <property type="project" value="UniProtKB-SubCell"/>
</dbReference>
<protein>
    <submittedName>
        <fullName evidence="12">Opsin 9</fullName>
    </submittedName>
</protein>
<dbReference type="Gene3D" id="1.20.1070.10">
    <property type="entry name" value="Rhodopsin 7-helix transmembrane proteins"/>
    <property type="match status" value="2"/>
</dbReference>
<evidence type="ECO:0000313" key="12">
    <source>
        <dbReference type="RefSeq" id="XP_034074811.1"/>
    </source>
</evidence>
<reference evidence="12" key="1">
    <citation type="submission" date="2025-08" db="UniProtKB">
        <authorList>
            <consortium name="RefSeq"/>
        </authorList>
    </citation>
    <scope>IDENTIFICATION</scope>
</reference>
<dbReference type="AlphaFoldDB" id="A0A6P8UDE2"/>
<dbReference type="InterPro" id="IPR050125">
    <property type="entry name" value="GPCR_opsins"/>
</dbReference>
<dbReference type="Pfam" id="PF00001">
    <property type="entry name" value="7tm_1"/>
    <property type="match status" value="1"/>
</dbReference>
<dbReference type="PRINTS" id="PR00237">
    <property type="entry name" value="GPCRRHODOPSN"/>
</dbReference>
<feature type="transmembrane region" description="Helical" evidence="9">
    <location>
        <begin position="146"/>
        <end position="166"/>
    </location>
</feature>
<dbReference type="KEGG" id="gacu:117547999"/>
<keyword evidence="6" id="KW-0675">Receptor</keyword>
<accession>A0A6P8UDE2</accession>
<dbReference type="GeneID" id="117547999"/>
<feature type="transmembrane region" description="Helical" evidence="9">
    <location>
        <begin position="104"/>
        <end position="126"/>
    </location>
</feature>
<dbReference type="PANTHER" id="PTHR24240">
    <property type="entry name" value="OPSIN"/>
    <property type="match status" value="1"/>
</dbReference>
<feature type="transmembrane region" description="Helical" evidence="9">
    <location>
        <begin position="250"/>
        <end position="275"/>
    </location>
</feature>
<evidence type="ECO:0000313" key="11">
    <source>
        <dbReference type="Proteomes" id="UP000515161"/>
    </source>
</evidence>
<dbReference type="InterPro" id="IPR017452">
    <property type="entry name" value="GPCR_Rhodpsn_7TM"/>
</dbReference>
<dbReference type="Proteomes" id="UP000515161">
    <property type="component" value="Unplaced"/>
</dbReference>
<organism evidence="11 12">
    <name type="scientific">Gymnodraco acuticeps</name>
    <name type="common">Antarctic dragonfish</name>
    <dbReference type="NCBI Taxonomy" id="8218"/>
    <lineage>
        <taxon>Eukaryota</taxon>
        <taxon>Metazoa</taxon>
        <taxon>Chordata</taxon>
        <taxon>Craniata</taxon>
        <taxon>Vertebrata</taxon>
        <taxon>Euteleostomi</taxon>
        <taxon>Actinopterygii</taxon>
        <taxon>Neopterygii</taxon>
        <taxon>Teleostei</taxon>
        <taxon>Neoteleostei</taxon>
        <taxon>Acanthomorphata</taxon>
        <taxon>Eupercaria</taxon>
        <taxon>Perciformes</taxon>
        <taxon>Notothenioidei</taxon>
        <taxon>Bathydraconidae</taxon>
        <taxon>Gymnodraco</taxon>
    </lineage>
</organism>
<sequence length="456" mass="50691">MGGNVSPRGSWFVLSSVHPLFVSQLSPSTDSLIAVFLTFTCVTSVVGNGTSLLMFCRRRKKLRPPELMIINLALCDLGFSLLGAPFFIISSWSHAWVFGDTGCLLYGIQGFLFGIGSLLTTCLISLDRCLKICCLRYGQWIERRHVLLSLALLWVYTSFWAVLPAFGFGSYGPEPYGTSCTINWWRIKTSLNDRIYIFLIMMLCFGFPALIIVASYVIILRKVYRSNRTLASIPSASVSHSGKDLRLAKMAAVVCASFLIAWMPYATISLISALIPSEDQEASLHSVVEESSSANPPKTLDIPSLLNWTATEYYRHIYYNPESRWSGVEMNSASITSQSEPSSPRSAFSPLVSLIPAMLAKSHTMLNPLIYHIMNREFRYDMYAMMFGQVKAEKRKMSTNLERHSRNLSKQKRRESKSKGRFNSWADTTSSGGGGGDTNALDTEGHVDTAASMGGR</sequence>
<keyword evidence="3 9" id="KW-1133">Transmembrane helix</keyword>
<evidence type="ECO:0000256" key="1">
    <source>
        <dbReference type="ARBA" id="ARBA00004141"/>
    </source>
</evidence>
<evidence type="ECO:0000256" key="3">
    <source>
        <dbReference type="ARBA" id="ARBA00022989"/>
    </source>
</evidence>
<feature type="compositionally biased region" description="Basic residues" evidence="8">
    <location>
        <begin position="406"/>
        <end position="420"/>
    </location>
</feature>
<dbReference type="OrthoDB" id="5564849at2759"/>
<evidence type="ECO:0000256" key="8">
    <source>
        <dbReference type="SAM" id="MobiDB-lite"/>
    </source>
</evidence>
<dbReference type="InParanoid" id="A0A6P8UDE2"/>
<evidence type="ECO:0000256" key="2">
    <source>
        <dbReference type="ARBA" id="ARBA00022692"/>
    </source>
</evidence>
<name>A0A6P8UDE2_GYMAC</name>
<evidence type="ECO:0000256" key="7">
    <source>
        <dbReference type="ARBA" id="ARBA00023224"/>
    </source>
</evidence>
<feature type="region of interest" description="Disordered" evidence="8">
    <location>
        <begin position="397"/>
        <end position="456"/>
    </location>
</feature>
<dbReference type="InterPro" id="IPR000276">
    <property type="entry name" value="GPCR_Rhodpsn"/>
</dbReference>
<evidence type="ECO:0000256" key="6">
    <source>
        <dbReference type="ARBA" id="ARBA00023170"/>
    </source>
</evidence>
<feature type="transmembrane region" description="Helical" evidence="9">
    <location>
        <begin position="195"/>
        <end position="219"/>
    </location>
</feature>
<keyword evidence="2 9" id="KW-0812">Transmembrane</keyword>
<comment type="subcellular location">
    <subcellularLocation>
        <location evidence="1">Membrane</location>
        <topology evidence="1">Multi-pass membrane protein</topology>
    </subcellularLocation>
</comment>